<name>A0A7K1SUC9_9SPHI</name>
<gene>
    <name evidence="3" type="ORF">GO621_04785</name>
</gene>
<organism evidence="3 4">
    <name type="scientific">Mucilaginibacter arboris</name>
    <dbReference type="NCBI Taxonomy" id="2682090"/>
    <lineage>
        <taxon>Bacteria</taxon>
        <taxon>Pseudomonadati</taxon>
        <taxon>Bacteroidota</taxon>
        <taxon>Sphingobacteriia</taxon>
        <taxon>Sphingobacteriales</taxon>
        <taxon>Sphingobacteriaceae</taxon>
        <taxon>Mucilaginibacter</taxon>
    </lineage>
</organism>
<evidence type="ECO:0000313" key="3">
    <source>
        <dbReference type="EMBL" id="MVN20848.1"/>
    </source>
</evidence>
<keyword evidence="4" id="KW-1185">Reference proteome</keyword>
<dbReference type="AlphaFoldDB" id="A0A7K1SUC9"/>
<dbReference type="InterPro" id="IPR053957">
    <property type="entry name" value="DUF2089_Zn_ribbon"/>
</dbReference>
<reference evidence="3 4" key="1">
    <citation type="submission" date="2019-12" db="EMBL/GenBank/DDBJ databases">
        <title>Mucilaginibacter sp. HMF7410 genome sequencing and assembly.</title>
        <authorList>
            <person name="Kang H."/>
            <person name="Cha I."/>
            <person name="Kim H."/>
            <person name="Joh K."/>
        </authorList>
    </citation>
    <scope>NUCLEOTIDE SEQUENCE [LARGE SCALE GENOMIC DNA]</scope>
    <source>
        <strain evidence="3 4">HMF7410</strain>
    </source>
</reference>
<evidence type="ECO:0000313" key="4">
    <source>
        <dbReference type="Proteomes" id="UP000462014"/>
    </source>
</evidence>
<protein>
    <submittedName>
        <fullName evidence="3">DUF2089 family protein</fullName>
    </submittedName>
</protein>
<dbReference type="Pfam" id="PF09862">
    <property type="entry name" value="DUF2089"/>
    <property type="match status" value="1"/>
</dbReference>
<feature type="domain" description="DUF2089" evidence="2">
    <location>
        <begin position="9"/>
        <end position="37"/>
    </location>
</feature>
<comment type="caution">
    <text evidence="3">The sequence shown here is derived from an EMBL/GenBank/DDBJ whole genome shotgun (WGS) entry which is preliminary data.</text>
</comment>
<proteinExistence type="predicted"/>
<dbReference type="Proteomes" id="UP000462014">
    <property type="component" value="Unassembled WGS sequence"/>
</dbReference>
<accession>A0A7K1SUC9</accession>
<evidence type="ECO:0000259" key="1">
    <source>
        <dbReference type="Pfam" id="PF09862"/>
    </source>
</evidence>
<dbReference type="InterPro" id="IPR018658">
    <property type="entry name" value="DUF2089"/>
</dbReference>
<evidence type="ECO:0000259" key="2">
    <source>
        <dbReference type="Pfam" id="PF22747"/>
    </source>
</evidence>
<dbReference type="RefSeq" id="WP_157564708.1">
    <property type="nucleotide sequence ID" value="NZ_WPIK01000004.1"/>
</dbReference>
<sequence>MEKKLPHICPSCSSELNVQSLVCSNCATLVSGEFGLPLLARFTPEEQAFIIDFVKSSGSLKVMAQKLNLSYPSVRNLLDDLIVKIENNEKPSNPSK</sequence>
<dbReference type="Pfam" id="PF22747">
    <property type="entry name" value="Zn_ribbon_DUF2089"/>
    <property type="match status" value="1"/>
</dbReference>
<dbReference type="EMBL" id="WPIK01000004">
    <property type="protein sequence ID" value="MVN20848.1"/>
    <property type="molecule type" value="Genomic_DNA"/>
</dbReference>
<feature type="domain" description="DUF2089" evidence="1">
    <location>
        <begin position="43"/>
        <end position="86"/>
    </location>
</feature>